<feature type="coiled-coil region" evidence="1">
    <location>
        <begin position="123"/>
        <end position="201"/>
    </location>
</feature>
<organism evidence="3 4">
    <name type="scientific">Nothophoma quercina</name>
    <dbReference type="NCBI Taxonomy" id="749835"/>
    <lineage>
        <taxon>Eukaryota</taxon>
        <taxon>Fungi</taxon>
        <taxon>Dikarya</taxon>
        <taxon>Ascomycota</taxon>
        <taxon>Pezizomycotina</taxon>
        <taxon>Dothideomycetes</taxon>
        <taxon>Pleosporomycetidae</taxon>
        <taxon>Pleosporales</taxon>
        <taxon>Pleosporineae</taxon>
        <taxon>Didymellaceae</taxon>
        <taxon>Nothophoma</taxon>
    </lineage>
</organism>
<keyword evidence="4" id="KW-1185">Reference proteome</keyword>
<evidence type="ECO:0000313" key="4">
    <source>
        <dbReference type="Proteomes" id="UP001521222"/>
    </source>
</evidence>
<keyword evidence="1" id="KW-0175">Coiled coil</keyword>
<feature type="coiled-coil region" evidence="1">
    <location>
        <begin position="253"/>
        <end position="280"/>
    </location>
</feature>
<sequence length="393" mass="44262">MDAVRSTYVADTPVSYSPVEFAAIHSYLDELIQYEASEAGQLMIENEAQNVVTIDHLTLRQTLKQQTETFEKAIRLYEMTESDLLIEVPLPLKAMMDVIRPPGARHSSLYGYVEASDIAHETVRDLQSQLESSETTLTISQKELENLCLENAALKSSNAKLKKRMNNERISFNTKYHKDFEARIEEEKAKLAARLHDANTQKRLRDTTSDRDRHIADLASLGAHCKKLQDENTVFQQGSDQIRLAKDESDLMVVTLEVDLGSLRTELQGLKDQKAQIHSEPDLNESHRPLPSTNVSILTHKDRLTELGRLDMIAQRWRKDLELAQFEHKKHEYALEETEDQVASALQELIELQPPKTPRKGRSTSAASSTGTEGGTSPSSENSPESSPQVPAF</sequence>
<evidence type="ECO:0000313" key="3">
    <source>
        <dbReference type="EMBL" id="KAL1598547.1"/>
    </source>
</evidence>
<proteinExistence type="predicted"/>
<protein>
    <submittedName>
        <fullName evidence="3">Uncharacterized protein</fullName>
    </submittedName>
</protein>
<comment type="caution">
    <text evidence="3">The sequence shown here is derived from an EMBL/GenBank/DDBJ whole genome shotgun (WGS) entry which is preliminary data.</text>
</comment>
<gene>
    <name evidence="3" type="ORF">SLS59_006834</name>
</gene>
<name>A0ABR3R2C9_9PLEO</name>
<evidence type="ECO:0000256" key="2">
    <source>
        <dbReference type="SAM" id="MobiDB-lite"/>
    </source>
</evidence>
<feature type="region of interest" description="Disordered" evidence="2">
    <location>
        <begin position="345"/>
        <end position="393"/>
    </location>
</feature>
<accession>A0ABR3R2C9</accession>
<reference evidence="3 4" key="1">
    <citation type="submission" date="2024-02" db="EMBL/GenBank/DDBJ databases">
        <title>De novo assembly and annotation of 12 fungi associated with fruit tree decline syndrome in Ontario, Canada.</title>
        <authorList>
            <person name="Sulman M."/>
            <person name="Ellouze W."/>
            <person name="Ilyukhin E."/>
        </authorList>
    </citation>
    <scope>NUCLEOTIDE SEQUENCE [LARGE SCALE GENOMIC DNA]</scope>
    <source>
        <strain evidence="3 4">M97-236</strain>
    </source>
</reference>
<dbReference type="Proteomes" id="UP001521222">
    <property type="component" value="Unassembled WGS sequence"/>
</dbReference>
<dbReference type="EMBL" id="JAKIXB020000022">
    <property type="protein sequence ID" value="KAL1598547.1"/>
    <property type="molecule type" value="Genomic_DNA"/>
</dbReference>
<evidence type="ECO:0000256" key="1">
    <source>
        <dbReference type="SAM" id="Coils"/>
    </source>
</evidence>
<feature type="compositionally biased region" description="Low complexity" evidence="2">
    <location>
        <begin position="363"/>
        <end position="393"/>
    </location>
</feature>